<dbReference type="GO" id="GO:0005507">
    <property type="term" value="F:copper ion binding"/>
    <property type="evidence" value="ECO:0007669"/>
    <property type="project" value="InterPro"/>
</dbReference>
<dbReference type="InterPro" id="IPR014755">
    <property type="entry name" value="Cu-Rt/internalin_Ig-like"/>
</dbReference>
<evidence type="ECO:0000256" key="3">
    <source>
        <dbReference type="ARBA" id="ARBA00022729"/>
    </source>
</evidence>
<dbReference type="InterPro" id="IPR014756">
    <property type="entry name" value="Ig_E-set"/>
</dbReference>
<dbReference type="InterPro" id="IPR032694">
    <property type="entry name" value="CopC/D"/>
</dbReference>
<dbReference type="Gene3D" id="2.60.40.1220">
    <property type="match status" value="1"/>
</dbReference>
<gene>
    <name evidence="8" type="ordered locus">Gbro_1160</name>
</gene>
<sequence length="180" mass="18189">MRDRRVVGVLAGLLLCLGVLGTWAAPAASAHSRFESMDPAVGAKVEHGPARVTLTFNEGLQQSFAVLNVVGPDGHYWQQGEPVVRGAQIGVAVGELGPVGTYTVNYRVTSADGHPVEGAKSFELTVAGSGTPGPLVEGGSADDGGGFPVVALVVGLGVVLIVGLGAVFWLSRRSSGSGSA</sequence>
<organism evidence="8 9">
    <name type="scientific">Gordonia bronchialis (strain ATCC 25592 / DSM 43247 / BCRC 13721 / JCM 3198 / KCTC 3076 / NBRC 16047 / NCTC 10667)</name>
    <name type="common">Rhodococcus bronchialis</name>
    <dbReference type="NCBI Taxonomy" id="526226"/>
    <lineage>
        <taxon>Bacteria</taxon>
        <taxon>Bacillati</taxon>
        <taxon>Actinomycetota</taxon>
        <taxon>Actinomycetes</taxon>
        <taxon>Mycobacteriales</taxon>
        <taxon>Gordoniaceae</taxon>
        <taxon>Gordonia</taxon>
    </lineage>
</organism>
<reference evidence="9" key="1">
    <citation type="submission" date="2009-10" db="EMBL/GenBank/DDBJ databases">
        <title>The complete chromosome of Gordonia bronchialis DSM 43247.</title>
        <authorList>
            <consortium name="US DOE Joint Genome Institute (JGI-PGF)"/>
            <person name="Lucas S."/>
            <person name="Copeland A."/>
            <person name="Lapidus A."/>
            <person name="Glavina del Rio T."/>
            <person name="Dalin E."/>
            <person name="Tice H."/>
            <person name="Bruce D."/>
            <person name="Goodwin L."/>
            <person name="Pitluck S."/>
            <person name="Kyrpides N."/>
            <person name="Mavromatis K."/>
            <person name="Ivanova N."/>
            <person name="Ovchinnikova G."/>
            <person name="Saunders E."/>
            <person name="Brettin T."/>
            <person name="Detter J.C."/>
            <person name="Han C."/>
            <person name="Larimer F."/>
            <person name="Land M."/>
            <person name="Hauser L."/>
            <person name="Markowitz V."/>
            <person name="Cheng J.-F."/>
            <person name="Hugenholtz P."/>
            <person name="Woyke T."/>
            <person name="Wu D."/>
            <person name="Jando M."/>
            <person name="Schneider S."/>
            <person name="Goeker M."/>
            <person name="Klenk H.-P."/>
            <person name="Eisen J.A."/>
        </authorList>
    </citation>
    <scope>NUCLEOTIDE SEQUENCE [LARGE SCALE GENOMIC DNA]</scope>
    <source>
        <strain evidence="9">ATCC 25592 / DSM 43247 / BCRC 13721 / JCM 3198 / KCTC 3076 / NBRC 16047 / NCTC 10667</strain>
    </source>
</reference>
<dbReference type="STRING" id="526226.Gbro_1160"/>
<dbReference type="Pfam" id="PF04234">
    <property type="entry name" value="CopC"/>
    <property type="match status" value="1"/>
</dbReference>
<evidence type="ECO:0000259" key="7">
    <source>
        <dbReference type="Pfam" id="PF04234"/>
    </source>
</evidence>
<dbReference type="SUPFAM" id="SSF81296">
    <property type="entry name" value="E set domains"/>
    <property type="match status" value="1"/>
</dbReference>
<keyword evidence="5" id="KW-1133">Transmembrane helix</keyword>
<feature type="domain" description="CopC" evidence="7">
    <location>
        <begin position="31"/>
        <end position="123"/>
    </location>
</feature>
<keyword evidence="3 6" id="KW-0732">Signal</keyword>
<evidence type="ECO:0000313" key="9">
    <source>
        <dbReference type="Proteomes" id="UP000001219"/>
    </source>
</evidence>
<protein>
    <submittedName>
        <fullName evidence="8">Copper resistance protein CopC</fullName>
    </submittedName>
</protein>
<dbReference type="GO" id="GO:0005886">
    <property type="term" value="C:plasma membrane"/>
    <property type="evidence" value="ECO:0007669"/>
    <property type="project" value="TreeGrafter"/>
</dbReference>
<proteinExistence type="predicted"/>
<dbReference type="HOGENOM" id="CLU_087859_0_1_11"/>
<keyword evidence="4" id="KW-0186">Copper</keyword>
<keyword evidence="9" id="KW-1185">Reference proteome</keyword>
<feature type="chain" id="PRO_5038987477" evidence="6">
    <location>
        <begin position="25"/>
        <end position="180"/>
    </location>
</feature>
<evidence type="ECO:0000256" key="4">
    <source>
        <dbReference type="ARBA" id="ARBA00023008"/>
    </source>
</evidence>
<evidence type="ECO:0000256" key="6">
    <source>
        <dbReference type="SAM" id="SignalP"/>
    </source>
</evidence>
<dbReference type="GO" id="GO:0006825">
    <property type="term" value="P:copper ion transport"/>
    <property type="evidence" value="ECO:0007669"/>
    <property type="project" value="InterPro"/>
</dbReference>
<dbReference type="GO" id="GO:0046688">
    <property type="term" value="P:response to copper ion"/>
    <property type="evidence" value="ECO:0007669"/>
    <property type="project" value="InterPro"/>
</dbReference>
<keyword evidence="5" id="KW-0812">Transmembrane</keyword>
<reference evidence="8 9" key="2">
    <citation type="journal article" date="2010" name="Stand. Genomic Sci.">
        <title>Complete genome sequence of Gordonia bronchialis type strain (3410).</title>
        <authorList>
            <person name="Ivanova N."/>
            <person name="Sikorski J."/>
            <person name="Jando M."/>
            <person name="Lapidus A."/>
            <person name="Nolan M."/>
            <person name="Lucas S."/>
            <person name="Del Rio T.G."/>
            <person name="Tice H."/>
            <person name="Copeland A."/>
            <person name="Cheng J.F."/>
            <person name="Chen F."/>
            <person name="Bruce D."/>
            <person name="Goodwin L."/>
            <person name="Pitluck S."/>
            <person name="Mavromatis K."/>
            <person name="Ovchinnikova G."/>
            <person name="Pati A."/>
            <person name="Chen A."/>
            <person name="Palaniappan K."/>
            <person name="Land M."/>
            <person name="Hauser L."/>
            <person name="Chang Y.J."/>
            <person name="Jeffries C.D."/>
            <person name="Chain P."/>
            <person name="Saunders E."/>
            <person name="Han C."/>
            <person name="Detter J.C."/>
            <person name="Brettin T."/>
            <person name="Rohde M."/>
            <person name="Goker M."/>
            <person name="Bristow J."/>
            <person name="Eisen J.A."/>
            <person name="Markowitz V."/>
            <person name="Hugenholtz P."/>
            <person name="Klenk H.P."/>
            <person name="Kyrpides N.C."/>
        </authorList>
    </citation>
    <scope>NUCLEOTIDE SEQUENCE [LARGE SCALE GENOMIC DNA]</scope>
    <source>
        <strain evidence="9">ATCC 25592 / DSM 43247 / BCRC 13721 / JCM 3198 / KCTC 3076 / NBRC 16047 / NCTC 10667</strain>
    </source>
</reference>
<dbReference type="AlphaFoldDB" id="D0L516"/>
<dbReference type="EMBL" id="CP001802">
    <property type="protein sequence ID" value="ACY20468.1"/>
    <property type="molecule type" value="Genomic_DNA"/>
</dbReference>
<keyword evidence="2" id="KW-0479">Metal-binding</keyword>
<feature type="transmembrane region" description="Helical" evidence="5">
    <location>
        <begin position="149"/>
        <end position="170"/>
    </location>
</feature>
<name>D0L516_GORB4</name>
<dbReference type="RefSeq" id="WP_012833045.1">
    <property type="nucleotide sequence ID" value="NC_013441.1"/>
</dbReference>
<dbReference type="Proteomes" id="UP000001219">
    <property type="component" value="Chromosome"/>
</dbReference>
<evidence type="ECO:0000256" key="5">
    <source>
        <dbReference type="SAM" id="Phobius"/>
    </source>
</evidence>
<dbReference type="GO" id="GO:0030313">
    <property type="term" value="C:cell envelope"/>
    <property type="evidence" value="ECO:0007669"/>
    <property type="project" value="UniProtKB-SubCell"/>
</dbReference>
<dbReference type="InterPro" id="IPR007348">
    <property type="entry name" value="CopC_dom"/>
</dbReference>
<evidence type="ECO:0000313" key="8">
    <source>
        <dbReference type="EMBL" id="ACY20468.1"/>
    </source>
</evidence>
<dbReference type="KEGG" id="gbr:Gbro_1160"/>
<accession>D0L516</accession>
<evidence type="ECO:0000256" key="2">
    <source>
        <dbReference type="ARBA" id="ARBA00022723"/>
    </source>
</evidence>
<feature type="signal peptide" evidence="6">
    <location>
        <begin position="1"/>
        <end position="24"/>
    </location>
</feature>
<dbReference type="OrthoDB" id="5242236at2"/>
<keyword evidence="5" id="KW-0472">Membrane</keyword>
<evidence type="ECO:0000256" key="1">
    <source>
        <dbReference type="ARBA" id="ARBA00004196"/>
    </source>
</evidence>
<dbReference type="eggNOG" id="COG2372">
    <property type="taxonomic scope" value="Bacteria"/>
</dbReference>
<dbReference type="PANTHER" id="PTHR34820:SF4">
    <property type="entry name" value="INNER MEMBRANE PROTEIN YEBZ"/>
    <property type="match status" value="1"/>
</dbReference>
<comment type="subcellular location">
    <subcellularLocation>
        <location evidence="1">Cell envelope</location>
    </subcellularLocation>
</comment>
<dbReference type="GO" id="GO:0042597">
    <property type="term" value="C:periplasmic space"/>
    <property type="evidence" value="ECO:0007669"/>
    <property type="project" value="InterPro"/>
</dbReference>
<dbReference type="PANTHER" id="PTHR34820">
    <property type="entry name" value="INNER MEMBRANE PROTEIN YEBZ"/>
    <property type="match status" value="1"/>
</dbReference>